<keyword evidence="9" id="KW-0804">Transcription</keyword>
<keyword evidence="7" id="KW-0238">DNA-binding</keyword>
<keyword evidence="10" id="KW-0539">Nucleus</keyword>
<evidence type="ECO:0000256" key="2">
    <source>
        <dbReference type="ARBA" id="ARBA00004477"/>
    </source>
</evidence>
<dbReference type="SMART" id="SM00353">
    <property type="entry name" value="HLH"/>
    <property type="match status" value="1"/>
</dbReference>
<dbReference type="PANTHER" id="PTHR46062:SF1">
    <property type="entry name" value="LP12374P"/>
    <property type="match status" value="1"/>
</dbReference>
<evidence type="ECO:0000313" key="13">
    <source>
        <dbReference type="Proteomes" id="UP000095284"/>
    </source>
</evidence>
<dbReference type="InterPro" id="IPR036638">
    <property type="entry name" value="HLH_DNA-bd_sf"/>
</dbReference>
<dbReference type="PROSITE" id="PS50888">
    <property type="entry name" value="BHLH"/>
    <property type="match status" value="1"/>
</dbReference>
<dbReference type="WBParaSite" id="BXY_0632600.1">
    <property type="protein sequence ID" value="BXY_0632600.1"/>
    <property type="gene ID" value="BXY_0632600"/>
</dbReference>
<dbReference type="GO" id="GO:0000981">
    <property type="term" value="F:DNA-binding transcription factor activity, RNA polymerase II-specific"/>
    <property type="evidence" value="ECO:0007669"/>
    <property type="project" value="TreeGrafter"/>
</dbReference>
<evidence type="ECO:0000256" key="4">
    <source>
        <dbReference type="ARBA" id="ARBA00022824"/>
    </source>
</evidence>
<dbReference type="eggNOG" id="KOG2588">
    <property type="taxonomic scope" value="Eukaryota"/>
</dbReference>
<keyword evidence="5" id="KW-1133">Transmembrane helix</keyword>
<keyword evidence="8" id="KW-0472">Membrane</keyword>
<dbReference type="SMR" id="A0A1I7S003"/>
<feature type="coiled-coil region" evidence="11">
    <location>
        <begin position="412"/>
        <end position="442"/>
    </location>
</feature>
<keyword evidence="4" id="KW-0256">Endoplasmic reticulum</keyword>
<dbReference type="SUPFAM" id="SSF47459">
    <property type="entry name" value="HLH, helix-loop-helix DNA-binding domain"/>
    <property type="match status" value="1"/>
</dbReference>
<dbReference type="CDD" id="cd11394">
    <property type="entry name" value="bHLHzip_SREBP"/>
    <property type="match status" value="1"/>
</dbReference>
<dbReference type="PANTHER" id="PTHR46062">
    <property type="entry name" value="STEROL REGULATORY ELEMENT-BINDING PROTEIN"/>
    <property type="match status" value="1"/>
</dbReference>
<name>A0A1I7S003_BURXY</name>
<evidence type="ECO:0000313" key="14">
    <source>
        <dbReference type="WBParaSite" id="BXY_0632600.1"/>
    </source>
</evidence>
<evidence type="ECO:0000256" key="6">
    <source>
        <dbReference type="ARBA" id="ARBA00023015"/>
    </source>
</evidence>
<evidence type="ECO:0000256" key="1">
    <source>
        <dbReference type="ARBA" id="ARBA00004123"/>
    </source>
</evidence>
<dbReference type="GO" id="GO:0046983">
    <property type="term" value="F:protein dimerization activity"/>
    <property type="evidence" value="ECO:0007669"/>
    <property type="project" value="InterPro"/>
</dbReference>
<evidence type="ECO:0000256" key="11">
    <source>
        <dbReference type="SAM" id="Coils"/>
    </source>
</evidence>
<feature type="region of interest" description="Disordered" evidence="12">
    <location>
        <begin position="449"/>
        <end position="473"/>
    </location>
</feature>
<accession>A0A1I7S003</accession>
<dbReference type="GO" id="GO:0005634">
    <property type="term" value="C:nucleus"/>
    <property type="evidence" value="ECO:0007669"/>
    <property type="project" value="UniProtKB-SubCell"/>
</dbReference>
<evidence type="ECO:0000256" key="10">
    <source>
        <dbReference type="ARBA" id="ARBA00023242"/>
    </source>
</evidence>
<feature type="compositionally biased region" description="Polar residues" evidence="12">
    <location>
        <begin position="302"/>
        <end position="350"/>
    </location>
</feature>
<dbReference type="GO" id="GO:0000978">
    <property type="term" value="F:RNA polymerase II cis-regulatory region sequence-specific DNA binding"/>
    <property type="evidence" value="ECO:0007669"/>
    <property type="project" value="TreeGrafter"/>
</dbReference>
<dbReference type="GO" id="GO:0005789">
    <property type="term" value="C:endoplasmic reticulum membrane"/>
    <property type="evidence" value="ECO:0007669"/>
    <property type="project" value="UniProtKB-SubCell"/>
</dbReference>
<proteinExistence type="predicted"/>
<evidence type="ECO:0000256" key="9">
    <source>
        <dbReference type="ARBA" id="ARBA00023163"/>
    </source>
</evidence>
<comment type="subcellular location">
    <subcellularLocation>
        <location evidence="2">Endoplasmic reticulum membrane</location>
        <topology evidence="2">Multi-pass membrane protein</topology>
    </subcellularLocation>
    <subcellularLocation>
        <location evidence="1">Nucleus</location>
    </subcellularLocation>
</comment>
<dbReference type="Gene3D" id="4.10.280.10">
    <property type="entry name" value="Helix-loop-helix DNA-binding domain"/>
    <property type="match status" value="1"/>
</dbReference>
<dbReference type="Pfam" id="PF00010">
    <property type="entry name" value="HLH"/>
    <property type="match status" value="1"/>
</dbReference>
<evidence type="ECO:0000256" key="3">
    <source>
        <dbReference type="ARBA" id="ARBA00022692"/>
    </source>
</evidence>
<dbReference type="AlphaFoldDB" id="A0A1I7S003"/>
<reference evidence="14" key="1">
    <citation type="submission" date="2016-11" db="UniProtKB">
        <authorList>
            <consortium name="WormBaseParasite"/>
        </authorList>
    </citation>
    <scope>IDENTIFICATION</scope>
</reference>
<dbReference type="Proteomes" id="UP000095284">
    <property type="component" value="Unplaced"/>
</dbReference>
<evidence type="ECO:0000256" key="12">
    <source>
        <dbReference type="SAM" id="MobiDB-lite"/>
    </source>
</evidence>
<feature type="region of interest" description="Disordered" evidence="12">
    <location>
        <begin position="290"/>
        <end position="375"/>
    </location>
</feature>
<evidence type="ECO:0000256" key="7">
    <source>
        <dbReference type="ARBA" id="ARBA00023125"/>
    </source>
</evidence>
<keyword evidence="11" id="KW-0175">Coiled coil</keyword>
<sequence length="1115" mass="127171">MKSNSMSEGGDLFNNDPFLSLDTDLDDVSEVIKNITTESRGLFDGSRTPSPQYMRDTDVYAQPSYAGSYHSGYNEESYEPIQQQPQYHHMANSVDHYDPTKAREIGQIMMQLQDQPYPQFDVSQQRPYSMRQSTSQMPAQPYFHGKQEAYVQMIDEHQNGRPYGEEKMDFDMNQETSGGFMGYASDGAFDYSNYDRHQHQYAEMNGIQRNGKTYAAPRTTRVHSQSQDNITIAAYTQNHEPQPSTSTKHELIKMLLEMTPDDLENLRKQKSSHHSSPQSSFQDISIKTAEPISPTPADPARKSSQQSLAQLPQVPTTSSFYSSPGSGDNISVTSPSYGSPKSNSIDNSPQGDSDNDDMDMMGTSMRRGPKTERRTAHNLIEKKYRCSINDRITHLKDMLAPEEAKLSKSATLRKAIEHISALRQQNLDLMQENERLRSALQQIGGEFSAPMKYSPQRDGKNSQSSESSSAKKKPMLDRSRVSLSVFMLVFLTYNPLSFVVSTEPLGTPLRNMTSVYHRTLNDVSYQEQPPSTFWERTFTQHAIIWAVNAAIVCAILTKLLVYGEPVVDRSLPTWKIFVEAKRQAHDAIAACNYREAQRQLVDALHLFGRYVPTAGGFEEWVSLFWQLIRHGLNGIWVGRWFARRRRSKTMPPPAVCKSHATTALVYHELHQLHLIGIDDGGNGKLSGLNLALATVNLAESAGISSDGITHRQRADIYIHAALRAKLSLPKWLSRLWSSYFMRRGRRHLRKSSTVDNVEMKSYQWLFHPLAKRFLADPTALKEVLENSRQSIHYPFSCIQPSPKPIERLTSAFKMHLLALLVNQLNSISGDINLTDFVEISHLLLSISTADNCEAKVREHSVEEGAEVHMNNNGQKMNTNWEDVPVGRGDPLIVWWTHLVSCGLYWRHGDFGRAQTHFSLIRKCPPPLLQCELALGVGMAFCARKICMNDRHKKNFSDMVWLHVRKSYEHMHKDDPPNIRTSSNMVVALNHLIHCLTYEWCLTSLIDVWHMNLKSDKPFWEQHAPNQLRQLYQDLLFSYKTFGRKSSYRLKFLVFKVIGRLLCGANPLTTWRLLTKHCRFLVSQDDDNVSFDMSVQLQVVKRLRSDIRNICNAKSF</sequence>
<evidence type="ECO:0000256" key="5">
    <source>
        <dbReference type="ARBA" id="ARBA00022989"/>
    </source>
</evidence>
<feature type="region of interest" description="Disordered" evidence="12">
    <location>
        <begin position="266"/>
        <end position="285"/>
    </location>
</feature>
<protein>
    <submittedName>
        <fullName evidence="14">BHLH domain-containing protein</fullName>
    </submittedName>
</protein>
<organism evidence="13 14">
    <name type="scientific">Bursaphelenchus xylophilus</name>
    <name type="common">Pinewood nematode worm</name>
    <name type="synonym">Aphelenchoides xylophilus</name>
    <dbReference type="NCBI Taxonomy" id="6326"/>
    <lineage>
        <taxon>Eukaryota</taxon>
        <taxon>Metazoa</taxon>
        <taxon>Ecdysozoa</taxon>
        <taxon>Nematoda</taxon>
        <taxon>Chromadorea</taxon>
        <taxon>Rhabditida</taxon>
        <taxon>Tylenchina</taxon>
        <taxon>Tylenchomorpha</taxon>
        <taxon>Aphelenchoidea</taxon>
        <taxon>Aphelenchoididae</taxon>
        <taxon>Bursaphelenchus</taxon>
    </lineage>
</organism>
<evidence type="ECO:0000256" key="8">
    <source>
        <dbReference type="ARBA" id="ARBA00023136"/>
    </source>
</evidence>
<keyword evidence="6" id="KW-0805">Transcription regulation</keyword>
<keyword evidence="3" id="KW-0812">Transmembrane</keyword>
<dbReference type="InterPro" id="IPR011598">
    <property type="entry name" value="bHLH_dom"/>
</dbReference>